<proteinExistence type="predicted"/>
<dbReference type="InterPro" id="IPR032710">
    <property type="entry name" value="NTF2-like_dom_sf"/>
</dbReference>
<dbReference type="PIRSF" id="PIRSF029394">
    <property type="entry name" value="UCP029394"/>
    <property type="match status" value="1"/>
</dbReference>
<dbReference type="SUPFAM" id="SSF54427">
    <property type="entry name" value="NTF2-like"/>
    <property type="match status" value="1"/>
</dbReference>
<protein>
    <submittedName>
        <fullName evidence="1">Cytoplasmic protein</fullName>
    </submittedName>
</protein>
<dbReference type="InterPro" id="IPR016918">
    <property type="entry name" value="UCP029394"/>
</dbReference>
<name>A0A0B1R0U3_9GAMM</name>
<organism evidence="1 2">
    <name type="scientific">Pantoea rodasii</name>
    <dbReference type="NCBI Taxonomy" id="1076549"/>
    <lineage>
        <taxon>Bacteria</taxon>
        <taxon>Pseudomonadati</taxon>
        <taxon>Pseudomonadota</taxon>
        <taxon>Gammaproteobacteria</taxon>
        <taxon>Enterobacterales</taxon>
        <taxon>Erwiniaceae</taxon>
        <taxon>Pantoea</taxon>
    </lineage>
</organism>
<evidence type="ECO:0000313" key="2">
    <source>
        <dbReference type="Proteomes" id="UP000030853"/>
    </source>
</evidence>
<dbReference type="AlphaFoldDB" id="A0A0B1R0U3"/>
<comment type="caution">
    <text evidence="1">The sequence shown here is derived from an EMBL/GenBank/DDBJ whole genome shotgun (WGS) entry which is preliminary data.</text>
</comment>
<sequence length="132" mass="14974">MNRYFQEVLEAHECIQQLLGNAETKDDICDNLLARFSPDFSMVSPAGSLLNFDALNRFFRTQRGARAGLSLHIMDMQLLTESERGATVCYKEQQHIPGQPSTLRFSTAVFVLDEKGNVIWRHLQETALPQGM</sequence>
<dbReference type="RefSeq" id="WP_039334926.1">
    <property type="nucleotide sequence ID" value="NZ_JTJJ01000089.1"/>
</dbReference>
<evidence type="ECO:0000313" key="1">
    <source>
        <dbReference type="EMBL" id="KHJ66254.1"/>
    </source>
</evidence>
<gene>
    <name evidence="1" type="ORF">QU24_20430</name>
</gene>
<dbReference type="Proteomes" id="UP000030853">
    <property type="component" value="Unassembled WGS sequence"/>
</dbReference>
<dbReference type="EMBL" id="JTJJ01000089">
    <property type="protein sequence ID" value="KHJ66254.1"/>
    <property type="molecule type" value="Genomic_DNA"/>
</dbReference>
<dbReference type="Gene3D" id="3.10.450.50">
    <property type="match status" value="1"/>
</dbReference>
<accession>A0A0B1R0U3</accession>
<reference evidence="1 2" key="1">
    <citation type="submission" date="2014-11" db="EMBL/GenBank/DDBJ databases">
        <title>Genome sequencing of Pantoea rodasii ND03.</title>
        <authorList>
            <person name="Muhamad Yunos N.Y."/>
            <person name="Chan K.-G."/>
        </authorList>
    </citation>
    <scope>NUCLEOTIDE SEQUENCE [LARGE SCALE GENOMIC DNA]</scope>
    <source>
        <strain evidence="1 2">ND03</strain>
    </source>
</reference>